<dbReference type="InterPro" id="IPR011033">
    <property type="entry name" value="PRC_barrel-like_sf"/>
</dbReference>
<dbReference type="Pfam" id="PF01782">
    <property type="entry name" value="RimM"/>
    <property type="match status" value="1"/>
</dbReference>
<comment type="subcellular location">
    <subcellularLocation>
        <location evidence="5">Cytoplasm</location>
    </subcellularLocation>
</comment>
<organism evidence="8 9">
    <name type="scientific">Fructilactobacillus fructivorans</name>
    <dbReference type="NCBI Taxonomy" id="1614"/>
    <lineage>
        <taxon>Bacteria</taxon>
        <taxon>Bacillati</taxon>
        <taxon>Bacillota</taxon>
        <taxon>Bacilli</taxon>
        <taxon>Lactobacillales</taxon>
        <taxon>Lactobacillaceae</taxon>
        <taxon>Fructilactobacillus</taxon>
    </lineage>
</organism>
<comment type="caution">
    <text evidence="8">The sequence shown here is derived from an EMBL/GenBank/DDBJ whole genome shotgun (WGS) entry which is preliminary data.</text>
</comment>
<protein>
    <recommendedName>
        <fullName evidence="5">Ribosome maturation factor RimM</fullName>
    </recommendedName>
</protein>
<dbReference type="GO" id="GO:0005737">
    <property type="term" value="C:cytoplasm"/>
    <property type="evidence" value="ECO:0007669"/>
    <property type="project" value="UniProtKB-SubCell"/>
</dbReference>
<dbReference type="GeneID" id="74913264"/>
<evidence type="ECO:0000256" key="4">
    <source>
        <dbReference type="ARBA" id="ARBA00023186"/>
    </source>
</evidence>
<dbReference type="SUPFAM" id="SSF50346">
    <property type="entry name" value="PRC-barrel domain"/>
    <property type="match status" value="1"/>
</dbReference>
<evidence type="ECO:0000259" key="6">
    <source>
        <dbReference type="Pfam" id="PF01782"/>
    </source>
</evidence>
<name>A0A0C1Q2Y4_9LACO</name>
<proteinExistence type="inferred from homology"/>
<dbReference type="SUPFAM" id="SSF50447">
    <property type="entry name" value="Translation proteins"/>
    <property type="match status" value="1"/>
</dbReference>
<keyword evidence="1 5" id="KW-0963">Cytoplasm</keyword>
<dbReference type="InterPro" id="IPR009000">
    <property type="entry name" value="Transl_B-barrel_sf"/>
</dbReference>
<comment type="similarity">
    <text evidence="5">Belongs to the RimM family.</text>
</comment>
<dbReference type="InterPro" id="IPR011961">
    <property type="entry name" value="RimM"/>
</dbReference>
<feature type="domain" description="RimM N-terminal" evidence="6">
    <location>
        <begin position="6"/>
        <end position="88"/>
    </location>
</feature>
<dbReference type="HAMAP" id="MF_00014">
    <property type="entry name" value="Ribosome_mat_RimM"/>
    <property type="match status" value="1"/>
</dbReference>
<keyword evidence="3 5" id="KW-0698">rRNA processing</keyword>
<sequence length="171" mass="19622">MEYLEIGRLVNTQGIKGEVRVQPNTDFIDERFKVGNHVFAFPKNGNMEELEIDGVRNHKEFILLHFKGRDSINDVEYLKPAILKIDANQRKTSDLKPGEYFYQQIIGLDVVDESGNQVGVIKDIMDMPANDVWVVDRKDKDDLLLPKIDSVVKKVDIPNHKVIVELMEGME</sequence>
<comment type="domain">
    <text evidence="5">The PRC barrel domain binds ribosomal protein uS19.</text>
</comment>
<evidence type="ECO:0000256" key="2">
    <source>
        <dbReference type="ARBA" id="ARBA00022517"/>
    </source>
</evidence>
<evidence type="ECO:0000256" key="3">
    <source>
        <dbReference type="ARBA" id="ARBA00022552"/>
    </source>
</evidence>
<reference evidence="8 9" key="1">
    <citation type="submission" date="2014-06" db="EMBL/GenBank/DDBJ databases">
        <title>Functional and comparative genomic analyses of the Drosophila gut microbiota identify candidate symbiosis factors.</title>
        <authorList>
            <person name="Newell P.D."/>
            <person name="Chaston J.M."/>
            <person name="Douglas A.E."/>
        </authorList>
    </citation>
    <scope>NUCLEOTIDE SEQUENCE [LARGE SCALE GENOMIC DNA]</scope>
    <source>
        <strain evidence="8 9">DmCS_002</strain>
    </source>
</reference>
<dbReference type="GO" id="GO:0005840">
    <property type="term" value="C:ribosome"/>
    <property type="evidence" value="ECO:0007669"/>
    <property type="project" value="InterPro"/>
</dbReference>
<dbReference type="NCBIfam" id="TIGR02273">
    <property type="entry name" value="16S_RimM"/>
    <property type="match status" value="1"/>
</dbReference>
<feature type="domain" description="Ribosome maturation factor RimM PRC barrel" evidence="7">
    <location>
        <begin position="103"/>
        <end position="170"/>
    </location>
</feature>
<dbReference type="OrthoDB" id="9810331at2"/>
<gene>
    <name evidence="5" type="primary">rimM</name>
    <name evidence="8" type="ORF">LfDm3_0578</name>
</gene>
<dbReference type="InterPro" id="IPR036976">
    <property type="entry name" value="RimM_N_sf"/>
</dbReference>
<dbReference type="GO" id="GO:0006364">
    <property type="term" value="P:rRNA processing"/>
    <property type="evidence" value="ECO:0007669"/>
    <property type="project" value="UniProtKB-UniRule"/>
</dbReference>
<dbReference type="InterPro" id="IPR002676">
    <property type="entry name" value="RimM_N"/>
</dbReference>
<evidence type="ECO:0000313" key="8">
    <source>
        <dbReference type="EMBL" id="KID42173.1"/>
    </source>
</evidence>
<dbReference type="Gene3D" id="2.30.30.240">
    <property type="entry name" value="PRC-barrel domain"/>
    <property type="match status" value="1"/>
</dbReference>
<comment type="function">
    <text evidence="5">An accessory protein needed during the final step in the assembly of 30S ribosomal subunit, possibly for assembly of the head region. Essential for efficient processing of 16S rRNA. May be needed both before and after RbfA during the maturation of 16S rRNA. It has affinity for free ribosomal 30S subunits but not for 70S ribosomes.</text>
</comment>
<dbReference type="PANTHER" id="PTHR33692:SF1">
    <property type="entry name" value="RIBOSOME MATURATION FACTOR RIMM"/>
    <property type="match status" value="1"/>
</dbReference>
<keyword evidence="9" id="KW-1185">Reference proteome</keyword>
<dbReference type="InterPro" id="IPR056792">
    <property type="entry name" value="PRC_RimM"/>
</dbReference>
<dbReference type="GO" id="GO:0043022">
    <property type="term" value="F:ribosome binding"/>
    <property type="evidence" value="ECO:0007669"/>
    <property type="project" value="InterPro"/>
</dbReference>
<dbReference type="PATRIC" id="fig|1614.7.peg.566"/>
<dbReference type="RefSeq" id="WP_039143980.1">
    <property type="nucleotide sequence ID" value="NZ_JOJZ01000010.1"/>
</dbReference>
<evidence type="ECO:0000256" key="5">
    <source>
        <dbReference type="HAMAP-Rule" id="MF_00014"/>
    </source>
</evidence>
<dbReference type="Pfam" id="PF24986">
    <property type="entry name" value="PRC_RimM"/>
    <property type="match status" value="1"/>
</dbReference>
<dbReference type="EMBL" id="JOJZ01000010">
    <property type="protein sequence ID" value="KID42173.1"/>
    <property type="molecule type" value="Genomic_DNA"/>
</dbReference>
<evidence type="ECO:0000256" key="1">
    <source>
        <dbReference type="ARBA" id="ARBA00022490"/>
    </source>
</evidence>
<evidence type="ECO:0000313" key="9">
    <source>
        <dbReference type="Proteomes" id="UP000031397"/>
    </source>
</evidence>
<dbReference type="Gene3D" id="2.40.30.60">
    <property type="entry name" value="RimM"/>
    <property type="match status" value="1"/>
</dbReference>
<evidence type="ECO:0000259" key="7">
    <source>
        <dbReference type="Pfam" id="PF24986"/>
    </source>
</evidence>
<dbReference type="GO" id="GO:0042274">
    <property type="term" value="P:ribosomal small subunit biogenesis"/>
    <property type="evidence" value="ECO:0007669"/>
    <property type="project" value="UniProtKB-UniRule"/>
</dbReference>
<dbReference type="Proteomes" id="UP000031397">
    <property type="component" value="Unassembled WGS sequence"/>
</dbReference>
<accession>A0A0C1Q2Y4</accession>
<keyword evidence="4 5" id="KW-0143">Chaperone</keyword>
<keyword evidence="2 5" id="KW-0690">Ribosome biogenesis</keyword>
<comment type="subunit">
    <text evidence="5">Binds ribosomal protein uS19.</text>
</comment>
<dbReference type="AlphaFoldDB" id="A0A0C1Q2Y4"/>
<dbReference type="PANTHER" id="PTHR33692">
    <property type="entry name" value="RIBOSOME MATURATION FACTOR RIMM"/>
    <property type="match status" value="1"/>
</dbReference>